<proteinExistence type="predicted"/>
<dbReference type="GO" id="GO:0008641">
    <property type="term" value="F:ubiquitin-like modifier activating enzyme activity"/>
    <property type="evidence" value="ECO:0007669"/>
    <property type="project" value="InterPro"/>
</dbReference>
<name>A0A2W5K679_ANCNO</name>
<evidence type="ECO:0000313" key="3">
    <source>
        <dbReference type="EMBL" id="PZQ12321.1"/>
    </source>
</evidence>
<dbReference type="NCBIfam" id="NF004805">
    <property type="entry name" value="PRK06153.1-4"/>
    <property type="match status" value="1"/>
</dbReference>
<evidence type="ECO:0000259" key="1">
    <source>
        <dbReference type="Pfam" id="PF00899"/>
    </source>
</evidence>
<gene>
    <name evidence="3" type="ORF">DI565_15935</name>
</gene>
<reference evidence="3 4" key="1">
    <citation type="submission" date="2017-08" db="EMBL/GenBank/DDBJ databases">
        <title>Infants hospitalized years apart are colonized by the same room-sourced microbial strains.</title>
        <authorList>
            <person name="Brooks B."/>
            <person name="Olm M.R."/>
            <person name="Firek B.A."/>
            <person name="Baker R."/>
            <person name="Thomas B.C."/>
            <person name="Morowitz M.J."/>
            <person name="Banfield J.F."/>
        </authorList>
    </citation>
    <scope>NUCLEOTIDE SEQUENCE [LARGE SCALE GENOMIC DNA]</scope>
    <source>
        <strain evidence="3">S2_005_003_R2_43</strain>
    </source>
</reference>
<dbReference type="Pfam" id="PF00899">
    <property type="entry name" value="ThiF"/>
    <property type="match status" value="1"/>
</dbReference>
<dbReference type="Proteomes" id="UP000249577">
    <property type="component" value="Unassembled WGS sequence"/>
</dbReference>
<feature type="domain" description="THIF-type NAD/FAD binding fold" evidence="1">
    <location>
        <begin position="169"/>
        <end position="297"/>
    </location>
</feature>
<dbReference type="SUPFAM" id="SSF69572">
    <property type="entry name" value="Activating enzymes of the ubiquitin-like proteins"/>
    <property type="match status" value="1"/>
</dbReference>
<comment type="caution">
    <text evidence="3">The sequence shown here is derived from an EMBL/GenBank/DDBJ whole genome shotgun (WGS) entry which is preliminary data.</text>
</comment>
<dbReference type="NCBIfam" id="NF004804">
    <property type="entry name" value="PRK06153.1-3"/>
    <property type="match status" value="1"/>
</dbReference>
<evidence type="ECO:0000259" key="2">
    <source>
        <dbReference type="Pfam" id="PF20590"/>
    </source>
</evidence>
<dbReference type="EMBL" id="QFPN01000009">
    <property type="protein sequence ID" value="PZQ12321.1"/>
    <property type="molecule type" value="Genomic_DNA"/>
</dbReference>
<evidence type="ECO:0000313" key="4">
    <source>
        <dbReference type="Proteomes" id="UP000249577"/>
    </source>
</evidence>
<dbReference type="Pfam" id="PF20590">
    <property type="entry name" value="DUF6791"/>
    <property type="match status" value="1"/>
</dbReference>
<dbReference type="InterPro" id="IPR000594">
    <property type="entry name" value="ThiF_NAD_FAD-bd"/>
</dbReference>
<dbReference type="InterPro" id="IPR035985">
    <property type="entry name" value="Ubiquitin-activating_enz"/>
</dbReference>
<dbReference type="InterPro" id="IPR046741">
    <property type="entry name" value="DUF6791"/>
</dbReference>
<dbReference type="Gene3D" id="3.40.50.720">
    <property type="entry name" value="NAD(P)-binding Rossmann-like Domain"/>
    <property type="match status" value="1"/>
</dbReference>
<protein>
    <submittedName>
        <fullName evidence="3">Uncharacterized protein</fullName>
    </submittedName>
</protein>
<accession>A0A2W5K679</accession>
<organism evidence="3 4">
    <name type="scientific">Ancylobacter novellus</name>
    <name type="common">Thiobacillus novellus</name>
    <dbReference type="NCBI Taxonomy" id="921"/>
    <lineage>
        <taxon>Bacteria</taxon>
        <taxon>Pseudomonadati</taxon>
        <taxon>Pseudomonadota</taxon>
        <taxon>Alphaproteobacteria</taxon>
        <taxon>Hyphomicrobiales</taxon>
        <taxon>Xanthobacteraceae</taxon>
        <taxon>Ancylobacter</taxon>
    </lineage>
</organism>
<dbReference type="AlphaFoldDB" id="A0A2W5K679"/>
<dbReference type="CDD" id="cd01483">
    <property type="entry name" value="E1_enzyme_family"/>
    <property type="match status" value="1"/>
</dbReference>
<feature type="domain" description="DUF6791" evidence="2">
    <location>
        <begin position="10"/>
        <end position="157"/>
    </location>
</feature>
<sequence length="390" mass="42527">MSRRPIDRSPDLLRLRNEGYDLDIRGGYLLVRDVPYVDGAAAIRRGVLISRLELAGDTTVKPTDHVCYWTGEHPCHADGSKITTIENPSEPQDFGDGVKADYTFSAKADYRDYHHKITTYIGRIAGEAASLDPDVTARTYPAVAADDAESVFKYVDTATSRANIGPVNAKLAGQRVAILGLGGSGSYVFDLVAKTHVFDIHLIDGDVFAQHNAFRAPGAAPLEALERKPKKVAYFAEVYGAMRNRLHVHDVFIDETNVALLDGMDFVFVCIDEGEPKRLAVERLVRNETPFVETGMGVLLRDDQLGGIARVAVSAPDRREAAARHISYADGDAAANEYAANIQIAELNALSAALAVIEWKKLFGVYRDTSRNHHLGYSIASGDLVREGAA</sequence>